<name>A0A165KPJ0_9APHY</name>
<gene>
    <name evidence="1" type="ORF">DAEQUDRAFT_770653</name>
</gene>
<evidence type="ECO:0000313" key="1">
    <source>
        <dbReference type="EMBL" id="KZT63412.1"/>
    </source>
</evidence>
<sequence length="251" mass="27130">MEHEAVLDGIDNSFDRSECFAQELYSSWMSNPDHAGQGNAATLKEWKARQNELSNDDDLDDRTTFINSSVLGSEEATLPPPQLIVLLDLAVADVADQSQLLDAELKEALYRDCDLYLPPGNALALGDIGRRVVRIVHTTLAAVLRSLVSLAFAELNDFLSLEAVTLRSGLSLPPTVTIEDLPTASVYETPRAVLDISESIMVLINSLAVVSLISTLDIQSFIKLTNAVLASTPVPVAVVQFIDMVVGLASH</sequence>
<evidence type="ECO:0000313" key="2">
    <source>
        <dbReference type="Proteomes" id="UP000076727"/>
    </source>
</evidence>
<protein>
    <submittedName>
        <fullName evidence="1">Uncharacterized protein</fullName>
    </submittedName>
</protein>
<organism evidence="1 2">
    <name type="scientific">Daedalea quercina L-15889</name>
    <dbReference type="NCBI Taxonomy" id="1314783"/>
    <lineage>
        <taxon>Eukaryota</taxon>
        <taxon>Fungi</taxon>
        <taxon>Dikarya</taxon>
        <taxon>Basidiomycota</taxon>
        <taxon>Agaricomycotina</taxon>
        <taxon>Agaricomycetes</taxon>
        <taxon>Polyporales</taxon>
        <taxon>Fomitopsis</taxon>
    </lineage>
</organism>
<keyword evidence="2" id="KW-1185">Reference proteome</keyword>
<reference evidence="1 2" key="1">
    <citation type="journal article" date="2016" name="Mol. Biol. Evol.">
        <title>Comparative Genomics of Early-Diverging Mushroom-Forming Fungi Provides Insights into the Origins of Lignocellulose Decay Capabilities.</title>
        <authorList>
            <person name="Nagy L.G."/>
            <person name="Riley R."/>
            <person name="Tritt A."/>
            <person name="Adam C."/>
            <person name="Daum C."/>
            <person name="Floudas D."/>
            <person name="Sun H."/>
            <person name="Yadav J.S."/>
            <person name="Pangilinan J."/>
            <person name="Larsson K.H."/>
            <person name="Matsuura K."/>
            <person name="Barry K."/>
            <person name="Labutti K."/>
            <person name="Kuo R."/>
            <person name="Ohm R.A."/>
            <person name="Bhattacharya S.S."/>
            <person name="Shirouzu T."/>
            <person name="Yoshinaga Y."/>
            <person name="Martin F.M."/>
            <person name="Grigoriev I.V."/>
            <person name="Hibbett D.S."/>
        </authorList>
    </citation>
    <scope>NUCLEOTIDE SEQUENCE [LARGE SCALE GENOMIC DNA]</scope>
    <source>
        <strain evidence="1 2">L-15889</strain>
    </source>
</reference>
<proteinExistence type="predicted"/>
<dbReference type="EMBL" id="KV429188">
    <property type="protein sequence ID" value="KZT63412.1"/>
    <property type="molecule type" value="Genomic_DNA"/>
</dbReference>
<dbReference type="Proteomes" id="UP000076727">
    <property type="component" value="Unassembled WGS sequence"/>
</dbReference>
<accession>A0A165KPJ0</accession>
<dbReference type="AlphaFoldDB" id="A0A165KPJ0"/>